<dbReference type="GO" id="GO:0016740">
    <property type="term" value="F:transferase activity"/>
    <property type="evidence" value="ECO:0007669"/>
    <property type="project" value="UniProtKB-KW"/>
</dbReference>
<dbReference type="PANTHER" id="PTHR34817">
    <property type="entry name" value="NUCLEOTIDYLTRANSFERASE"/>
    <property type="match status" value="1"/>
</dbReference>
<dbReference type="RefSeq" id="WP_137250248.1">
    <property type="nucleotide sequence ID" value="NZ_SZQA01000033.1"/>
</dbReference>
<dbReference type="OrthoDB" id="243791at2"/>
<dbReference type="EMBL" id="SZQA01000033">
    <property type="protein sequence ID" value="TKK84664.1"/>
    <property type="molecule type" value="Genomic_DNA"/>
</dbReference>
<protein>
    <submittedName>
        <fullName evidence="1">Nucleotidyltransferase</fullName>
    </submittedName>
</protein>
<dbReference type="InterPro" id="IPR018775">
    <property type="entry name" value="RlaP"/>
</dbReference>
<keyword evidence="2" id="KW-1185">Reference proteome</keyword>
<name>A0A4U3M9C6_9ACTN</name>
<reference evidence="1 2" key="1">
    <citation type="submission" date="2019-04" db="EMBL/GenBank/DDBJ databases">
        <title>Herbidospora sp. NEAU-GS14.nov., a novel actinomycete isolated from soil.</title>
        <authorList>
            <person name="Han L."/>
        </authorList>
    </citation>
    <scope>NUCLEOTIDE SEQUENCE [LARGE SCALE GENOMIC DNA]</scope>
    <source>
        <strain evidence="1 2">NEAU-GS14</strain>
    </source>
</reference>
<organism evidence="1 2">
    <name type="scientific">Herbidospora galbida</name>
    <dbReference type="NCBI Taxonomy" id="2575442"/>
    <lineage>
        <taxon>Bacteria</taxon>
        <taxon>Bacillati</taxon>
        <taxon>Actinomycetota</taxon>
        <taxon>Actinomycetes</taxon>
        <taxon>Streptosporangiales</taxon>
        <taxon>Streptosporangiaceae</taxon>
        <taxon>Herbidospora</taxon>
    </lineage>
</organism>
<dbReference type="AlphaFoldDB" id="A0A4U3M9C6"/>
<proteinExistence type="predicted"/>
<dbReference type="PANTHER" id="PTHR34817:SF1">
    <property type="entry name" value="NUCLEOTIDYLTRANSFERASE"/>
    <property type="match status" value="1"/>
</dbReference>
<sequence>MNILLKGVVGSTAYGLAGPDSDLDYLGVYAAHPSTFFGLSSPPATINATDLDCTIHEVRKYVGLALNGNPTLQELMWLPDDLYTEKTELGQELIDIRTAFLSAERVRDAYLGYAVQQFNKLKRRGDGSFSADTRKRTAKHARHLMRLVHQGTTLYTTGFLPVRLKNPENYLQFGEDIASGQIVKAEYLIARARDIFDTATPAIPQQPDAALVEQWLIRTRTRMLKPE</sequence>
<accession>A0A4U3M9C6</accession>
<dbReference type="Proteomes" id="UP000308705">
    <property type="component" value="Unassembled WGS sequence"/>
</dbReference>
<comment type="caution">
    <text evidence="1">The sequence shown here is derived from an EMBL/GenBank/DDBJ whole genome shotgun (WGS) entry which is preliminary data.</text>
</comment>
<dbReference type="Pfam" id="PF10127">
    <property type="entry name" value="RlaP"/>
    <property type="match status" value="1"/>
</dbReference>
<gene>
    <name evidence="1" type="ORF">FDA94_29050</name>
</gene>
<keyword evidence="1" id="KW-0808">Transferase</keyword>
<evidence type="ECO:0000313" key="1">
    <source>
        <dbReference type="EMBL" id="TKK84664.1"/>
    </source>
</evidence>
<evidence type="ECO:0000313" key="2">
    <source>
        <dbReference type="Proteomes" id="UP000308705"/>
    </source>
</evidence>